<dbReference type="SUPFAM" id="SSF55031">
    <property type="entry name" value="Bacterial exopeptidase dimerisation domain"/>
    <property type="match status" value="1"/>
</dbReference>
<evidence type="ECO:0000259" key="5">
    <source>
        <dbReference type="Pfam" id="PF07687"/>
    </source>
</evidence>
<dbReference type="GO" id="GO:0046872">
    <property type="term" value="F:metal ion binding"/>
    <property type="evidence" value="ECO:0007669"/>
    <property type="project" value="UniProtKB-KW"/>
</dbReference>
<name>F8DEB6_HALXS</name>
<keyword evidence="7" id="KW-1185">Reference proteome</keyword>
<proteinExistence type="predicted"/>
<dbReference type="HOGENOM" id="CLU_021802_2_3_2"/>
<dbReference type="PANTHER" id="PTHR43808:SF32">
    <property type="entry name" value="ARGE_DAPE-RELATED DEACYLASE"/>
    <property type="match status" value="1"/>
</dbReference>
<evidence type="ECO:0000256" key="3">
    <source>
        <dbReference type="ARBA" id="ARBA00022801"/>
    </source>
</evidence>
<dbReference type="SUPFAM" id="SSF53187">
    <property type="entry name" value="Zn-dependent exopeptidases"/>
    <property type="match status" value="1"/>
</dbReference>
<reference evidence="7" key="1">
    <citation type="journal article" date="2012" name="Stand. Genomic Sci.">
        <title>Complete genome sequence of Halopiger xanaduensis type strain (SH-6(T)).</title>
        <authorList>
            <person name="Anderson I."/>
            <person name="Tindall B.J."/>
            <person name="Rohde M."/>
            <person name="Lucas S."/>
            <person name="Han J."/>
            <person name="Lapidus A."/>
            <person name="Cheng J.F."/>
            <person name="Goodwin L."/>
            <person name="Pitluck S."/>
            <person name="Peters L."/>
            <person name="Pati A."/>
            <person name="Mikhailova N."/>
            <person name="Pagani I."/>
            <person name="Teshima H."/>
            <person name="Han C."/>
            <person name="Tapia R."/>
            <person name="Land M."/>
            <person name="Woyke T."/>
            <person name="Klenk H.P."/>
            <person name="Kyrpides N."/>
            <person name="Ivanova N."/>
        </authorList>
    </citation>
    <scope>NUCLEOTIDE SEQUENCE [LARGE SCALE GENOMIC DNA]</scope>
    <source>
        <strain evidence="7">DSM 18323 / JCM 14033 / SH-6</strain>
        <plasmid evidence="7">Plasmid pHALXA02</plasmid>
    </source>
</reference>
<dbReference type="Pfam" id="PF01546">
    <property type="entry name" value="Peptidase_M20"/>
    <property type="match status" value="1"/>
</dbReference>
<dbReference type="PROSITE" id="PS00759">
    <property type="entry name" value="ARGE_DAPE_CPG2_2"/>
    <property type="match status" value="1"/>
</dbReference>
<geneLocation type="plasmid" evidence="6 7">
    <name>pHALXA02</name>
</geneLocation>
<keyword evidence="2" id="KW-0479">Metal-binding</keyword>
<dbReference type="InterPro" id="IPR050072">
    <property type="entry name" value="Peptidase_M20A"/>
</dbReference>
<dbReference type="KEGG" id="hxa:Halxa_0155"/>
<dbReference type="Proteomes" id="UP000006794">
    <property type="component" value="Plasmid pHALXA02"/>
</dbReference>
<dbReference type="Pfam" id="PF07687">
    <property type="entry name" value="M20_dimer"/>
    <property type="match status" value="1"/>
</dbReference>
<dbReference type="InterPro" id="IPR036264">
    <property type="entry name" value="Bact_exopeptidase_dim_dom"/>
</dbReference>
<organism evidence="6 7">
    <name type="scientific">Halopiger xanaduensis (strain DSM 18323 / JCM 14033 / SH-6)</name>
    <dbReference type="NCBI Taxonomy" id="797210"/>
    <lineage>
        <taxon>Archaea</taxon>
        <taxon>Methanobacteriati</taxon>
        <taxon>Methanobacteriota</taxon>
        <taxon>Stenosarchaea group</taxon>
        <taxon>Halobacteria</taxon>
        <taxon>Halobacteriales</taxon>
        <taxon>Natrialbaceae</taxon>
        <taxon>Halopiger</taxon>
    </lineage>
</organism>
<dbReference type="Gene3D" id="3.40.630.10">
    <property type="entry name" value="Zn peptidases"/>
    <property type="match status" value="1"/>
</dbReference>
<dbReference type="AlphaFoldDB" id="F8DEB6"/>
<dbReference type="eggNOG" id="arCOG01107">
    <property type="taxonomic scope" value="Archaea"/>
</dbReference>
<accession>F8DEB6</accession>
<dbReference type="PANTHER" id="PTHR43808">
    <property type="entry name" value="ACETYLORNITHINE DEACETYLASE"/>
    <property type="match status" value="1"/>
</dbReference>
<dbReference type="EMBL" id="CP002841">
    <property type="protein sequence ID" value="AEH39398.1"/>
    <property type="molecule type" value="Genomic_DNA"/>
</dbReference>
<evidence type="ECO:0000313" key="7">
    <source>
        <dbReference type="Proteomes" id="UP000006794"/>
    </source>
</evidence>
<dbReference type="InterPro" id="IPR001261">
    <property type="entry name" value="ArgE/DapE_CS"/>
</dbReference>
<dbReference type="Gene3D" id="3.30.70.360">
    <property type="match status" value="1"/>
</dbReference>
<evidence type="ECO:0000256" key="2">
    <source>
        <dbReference type="ARBA" id="ARBA00022723"/>
    </source>
</evidence>
<protein>
    <submittedName>
        <fullName evidence="6">Acetylornithine deacetylase/succinyl-diaminopimelate desuccinylase</fullName>
    </submittedName>
</protein>
<comment type="cofactor">
    <cofactor evidence="1">
        <name>Zn(2+)</name>
        <dbReference type="ChEBI" id="CHEBI:29105"/>
    </cofactor>
</comment>
<feature type="domain" description="Peptidase M20 dimerisation" evidence="5">
    <location>
        <begin position="192"/>
        <end position="318"/>
    </location>
</feature>
<dbReference type="GO" id="GO:0016787">
    <property type="term" value="F:hydrolase activity"/>
    <property type="evidence" value="ECO:0007669"/>
    <property type="project" value="UniProtKB-KW"/>
</dbReference>
<evidence type="ECO:0000313" key="6">
    <source>
        <dbReference type="EMBL" id="AEH39398.1"/>
    </source>
</evidence>
<keyword evidence="4" id="KW-0862">Zinc</keyword>
<dbReference type="InterPro" id="IPR011650">
    <property type="entry name" value="Peptidase_M20_dimer"/>
</dbReference>
<evidence type="ECO:0000256" key="4">
    <source>
        <dbReference type="ARBA" id="ARBA00022833"/>
    </source>
</evidence>
<sequence length="437" mass="46772">MTTMTDNSGELEAYIADHRADLIDLTLELLAVDTTNPPGDTREIVSLLEEYLSGLPVEVERFAVDPAKPNLLVTLPGASNRTLLYNGHLDTVPFDADTWSYDPLGERVDDRIYGRGATDMKGAIAAMLFAIRAFAETDTEPPVDLAFAFVSDEEVGGEAGLPALLEADRLDADACVIGEPTCESDRHSVTVADRGSIWLTLEATGEAAHGSRPVLGENAIDRLYDAVGMLRERFGTRRLELEPTLEPIVDESIAFYEPTMGAETARELFEMPPINLGVLEGGDAINSVPRSAQAEIDIRLTAGVRTPDVLSEIRECVADCDGITVADVSWSVGTAEPIGSPLVEAVVSSAQATTGERVYRRSATGGGDAKRLRNAGISTVEFALGTDTVHAVDEYTTVDALIGNATVYVRLPEVWTSAVDETNLSDPRASAWDSGNA</sequence>
<dbReference type="InterPro" id="IPR002933">
    <property type="entry name" value="Peptidase_M20"/>
</dbReference>
<keyword evidence="3" id="KW-0378">Hydrolase</keyword>
<evidence type="ECO:0000256" key="1">
    <source>
        <dbReference type="ARBA" id="ARBA00001947"/>
    </source>
</evidence>
<keyword evidence="6" id="KW-0614">Plasmid</keyword>
<gene>
    <name evidence="6" type="ordered locus">Halxa_0155</name>
</gene>